<accession>A0A0C2YT37</accession>
<reference evidence="3" key="2">
    <citation type="submission" date="2015-01" db="EMBL/GenBank/DDBJ databases">
        <title>Evolutionary Origins and Diversification of the Mycorrhizal Mutualists.</title>
        <authorList>
            <consortium name="DOE Joint Genome Institute"/>
            <consortium name="Mycorrhizal Genomics Consortium"/>
            <person name="Kohler A."/>
            <person name="Kuo A."/>
            <person name="Nagy L.G."/>
            <person name="Floudas D."/>
            <person name="Copeland A."/>
            <person name="Barry K.W."/>
            <person name="Cichocki N."/>
            <person name="Veneault-Fourrey C."/>
            <person name="LaButti K."/>
            <person name="Lindquist E.A."/>
            <person name="Lipzen A."/>
            <person name="Lundell T."/>
            <person name="Morin E."/>
            <person name="Murat C."/>
            <person name="Riley R."/>
            <person name="Ohm R."/>
            <person name="Sun H."/>
            <person name="Tunlid A."/>
            <person name="Henrissat B."/>
            <person name="Grigoriev I.V."/>
            <person name="Hibbett D.S."/>
            <person name="Martin F."/>
        </authorList>
    </citation>
    <scope>NUCLEOTIDE SEQUENCE [LARGE SCALE GENOMIC DNA]</scope>
    <source>
        <strain evidence="3">h7</strain>
    </source>
</reference>
<proteinExistence type="predicted"/>
<feature type="compositionally biased region" description="Acidic residues" evidence="1">
    <location>
        <begin position="531"/>
        <end position="540"/>
    </location>
</feature>
<evidence type="ECO:0000313" key="3">
    <source>
        <dbReference type="Proteomes" id="UP000053424"/>
    </source>
</evidence>
<dbReference type="EMBL" id="KN831774">
    <property type="protein sequence ID" value="KIM44142.1"/>
    <property type="molecule type" value="Genomic_DNA"/>
</dbReference>
<organism evidence="2 3">
    <name type="scientific">Hebeloma cylindrosporum</name>
    <dbReference type="NCBI Taxonomy" id="76867"/>
    <lineage>
        <taxon>Eukaryota</taxon>
        <taxon>Fungi</taxon>
        <taxon>Dikarya</taxon>
        <taxon>Basidiomycota</taxon>
        <taxon>Agaricomycotina</taxon>
        <taxon>Agaricomycetes</taxon>
        <taxon>Agaricomycetidae</taxon>
        <taxon>Agaricales</taxon>
        <taxon>Agaricineae</taxon>
        <taxon>Hymenogastraceae</taxon>
        <taxon>Hebeloma</taxon>
    </lineage>
</organism>
<gene>
    <name evidence="2" type="ORF">M413DRAFT_443184</name>
</gene>
<feature type="compositionally biased region" description="Gly residues" evidence="1">
    <location>
        <begin position="14"/>
        <end position="25"/>
    </location>
</feature>
<evidence type="ECO:0000313" key="2">
    <source>
        <dbReference type="EMBL" id="KIM44142.1"/>
    </source>
</evidence>
<sequence length="575" mass="63168">MSESGIWPTRHWGSGEGNEATGGSGLYNKQVETRTIGLHPDNAFIPTSASHSYSSQTTTISSAHSTTNTQTELEMRTISLRTFFGVNASLATNVPGKLTVSTRASSMPLIPQQKGMDGEMDVEMGDSTTSPARSTPKSRRTQSEYIIRIPHDEEMEVEETKPHVTHPPVIRRDCYNNTPKSTLLDITESSNLTEDVMEASTTEDDVSQDAAQRALSPAATEVDDPESQDITAEIQTRGVKVRDFAYAPPYHRPTAPPVAVAPAGSFGASIPPENPQTTYITTTNTPGLPPVTEIFDPYTKITEVDYRWSQETRTYPVPGKSLRRLLDLGWITPAEVAARADPMDLAALEAFDARKPVYPWKSIRLNGKVPSHGERRDMCNARKGHWAQMDRIRDRSEFEQDRKREEEERIGKAFNSGGVKRAHEDDEDDEGDVESKKRRITPEPSTSGSRASVPPPSPPALMPPAKQYPAPLHTYHPSLYPEAASIIESSSQSSSQPRPVFPAGLERADTPPVGEDGEIIDAKGKSRSNLDDEDAAELDDTVGTSTAGRGTKLVHPREGKKMRRVLSRTQTFAQL</sequence>
<feature type="region of interest" description="Disordered" evidence="1">
    <location>
        <begin position="391"/>
        <end position="575"/>
    </location>
</feature>
<dbReference type="Proteomes" id="UP000053424">
    <property type="component" value="Unassembled WGS sequence"/>
</dbReference>
<dbReference type="HOGENOM" id="CLU_474110_0_0_1"/>
<feature type="region of interest" description="Disordered" evidence="1">
    <location>
        <begin position="109"/>
        <end position="143"/>
    </location>
</feature>
<evidence type="ECO:0000256" key="1">
    <source>
        <dbReference type="SAM" id="MobiDB-lite"/>
    </source>
</evidence>
<dbReference type="AlphaFoldDB" id="A0A0C2YT37"/>
<feature type="compositionally biased region" description="Polar residues" evidence="1">
    <location>
        <begin position="126"/>
        <end position="135"/>
    </location>
</feature>
<feature type="compositionally biased region" description="Basic and acidic residues" evidence="1">
    <location>
        <begin position="391"/>
        <end position="411"/>
    </location>
</feature>
<feature type="compositionally biased region" description="Pro residues" evidence="1">
    <location>
        <begin position="453"/>
        <end position="462"/>
    </location>
</feature>
<feature type="region of interest" description="Disordered" evidence="1">
    <location>
        <begin position="1"/>
        <end position="26"/>
    </location>
</feature>
<name>A0A0C2YT37_HEBCY</name>
<keyword evidence="3" id="KW-1185">Reference proteome</keyword>
<feature type="region of interest" description="Disordered" evidence="1">
    <location>
        <begin position="48"/>
        <end position="69"/>
    </location>
</feature>
<dbReference type="OrthoDB" id="2997660at2759"/>
<reference evidence="2 3" key="1">
    <citation type="submission" date="2014-04" db="EMBL/GenBank/DDBJ databases">
        <authorList>
            <consortium name="DOE Joint Genome Institute"/>
            <person name="Kuo A."/>
            <person name="Gay G."/>
            <person name="Dore J."/>
            <person name="Kohler A."/>
            <person name="Nagy L.G."/>
            <person name="Floudas D."/>
            <person name="Copeland A."/>
            <person name="Barry K.W."/>
            <person name="Cichocki N."/>
            <person name="Veneault-Fourrey C."/>
            <person name="LaButti K."/>
            <person name="Lindquist E.A."/>
            <person name="Lipzen A."/>
            <person name="Lundell T."/>
            <person name="Morin E."/>
            <person name="Murat C."/>
            <person name="Sun H."/>
            <person name="Tunlid A."/>
            <person name="Henrissat B."/>
            <person name="Grigoriev I.V."/>
            <person name="Hibbett D.S."/>
            <person name="Martin F."/>
            <person name="Nordberg H.P."/>
            <person name="Cantor M.N."/>
            <person name="Hua S.X."/>
        </authorList>
    </citation>
    <scope>NUCLEOTIDE SEQUENCE [LARGE SCALE GENOMIC DNA]</scope>
    <source>
        <strain evidence="3">h7</strain>
    </source>
</reference>
<feature type="compositionally biased region" description="Basic and acidic residues" evidence="1">
    <location>
        <begin position="520"/>
        <end position="530"/>
    </location>
</feature>
<feature type="compositionally biased region" description="Basic residues" evidence="1">
    <location>
        <begin position="552"/>
        <end position="566"/>
    </location>
</feature>
<feature type="compositionally biased region" description="Low complexity" evidence="1">
    <location>
        <begin position="482"/>
        <end position="496"/>
    </location>
</feature>
<protein>
    <submittedName>
        <fullName evidence="2">Uncharacterized protein</fullName>
    </submittedName>
</protein>